<dbReference type="EMBL" id="CACQ02006592">
    <property type="protein sequence ID" value="CCF44068.1"/>
    <property type="molecule type" value="Genomic_DNA"/>
</dbReference>
<name>H1VV09_COLHI</name>
<evidence type="ECO:0000313" key="2">
    <source>
        <dbReference type="Proteomes" id="UP000007174"/>
    </source>
</evidence>
<organism evidence="1 2">
    <name type="scientific">Colletotrichum higginsianum (strain IMI 349063)</name>
    <name type="common">Crucifer anthracnose fungus</name>
    <dbReference type="NCBI Taxonomy" id="759273"/>
    <lineage>
        <taxon>Eukaryota</taxon>
        <taxon>Fungi</taxon>
        <taxon>Dikarya</taxon>
        <taxon>Ascomycota</taxon>
        <taxon>Pezizomycotina</taxon>
        <taxon>Sordariomycetes</taxon>
        <taxon>Hypocreomycetidae</taxon>
        <taxon>Glomerellales</taxon>
        <taxon>Glomerellaceae</taxon>
        <taxon>Colletotrichum</taxon>
        <taxon>Colletotrichum destructivum species complex</taxon>
    </lineage>
</organism>
<dbReference type="HOGENOM" id="CLU_2489324_0_0_1"/>
<proteinExistence type="predicted"/>
<dbReference type="Proteomes" id="UP000007174">
    <property type="component" value="Unassembled WGS sequence"/>
</dbReference>
<accession>H1VV09</accession>
<feature type="non-terminal residue" evidence="1">
    <location>
        <position position="1"/>
    </location>
</feature>
<gene>
    <name evidence="1" type="ORF">CH063_13586</name>
</gene>
<protein>
    <submittedName>
        <fullName evidence="1">Uncharacterized protein</fullName>
    </submittedName>
</protein>
<sequence length="87" mass="9622">RRGIITKLIAEELWESVLECVQVHPIYKSAHVVLEASVCSTYGCRTLGIRVPYPWRTGSVFLAYGSNLILSPRDLYHSSSVPGESSA</sequence>
<reference evidence="2" key="1">
    <citation type="journal article" date="2012" name="Nat. Genet.">
        <title>Lifestyle transitions in plant pathogenic Colletotrichum fungi deciphered by genome and transcriptome analyses.</title>
        <authorList>
            <person name="O'Connell R.J."/>
            <person name="Thon M.R."/>
            <person name="Hacquard S."/>
            <person name="Amyotte S.G."/>
            <person name="Kleemann J."/>
            <person name="Torres M.F."/>
            <person name="Damm U."/>
            <person name="Buiate E.A."/>
            <person name="Epstein L."/>
            <person name="Alkan N."/>
            <person name="Altmueller J."/>
            <person name="Alvarado-Balderrama L."/>
            <person name="Bauser C.A."/>
            <person name="Becker C."/>
            <person name="Birren B.W."/>
            <person name="Chen Z."/>
            <person name="Choi J."/>
            <person name="Crouch J.A."/>
            <person name="Duvick J.P."/>
            <person name="Farman M.A."/>
            <person name="Gan P."/>
            <person name="Heiman D."/>
            <person name="Henrissat B."/>
            <person name="Howard R.J."/>
            <person name="Kabbage M."/>
            <person name="Koch C."/>
            <person name="Kracher B."/>
            <person name="Kubo Y."/>
            <person name="Law A.D."/>
            <person name="Lebrun M.-H."/>
            <person name="Lee Y.-H."/>
            <person name="Miyara I."/>
            <person name="Moore N."/>
            <person name="Neumann U."/>
            <person name="Nordstroem K."/>
            <person name="Panaccione D.G."/>
            <person name="Panstruga R."/>
            <person name="Place M."/>
            <person name="Proctor R.H."/>
            <person name="Prusky D."/>
            <person name="Rech G."/>
            <person name="Reinhardt R."/>
            <person name="Rollins J.A."/>
            <person name="Rounsley S."/>
            <person name="Schardl C.L."/>
            <person name="Schwartz D.C."/>
            <person name="Shenoy N."/>
            <person name="Shirasu K."/>
            <person name="Sikhakolli U.R."/>
            <person name="Stueber K."/>
            <person name="Sukno S.A."/>
            <person name="Sweigard J.A."/>
            <person name="Takano Y."/>
            <person name="Takahara H."/>
            <person name="Trail F."/>
            <person name="van der Does H.C."/>
            <person name="Voll L.M."/>
            <person name="Will I."/>
            <person name="Young S."/>
            <person name="Zeng Q."/>
            <person name="Zhang J."/>
            <person name="Zhou S."/>
            <person name="Dickman M.B."/>
            <person name="Schulze-Lefert P."/>
            <person name="Ver Loren van Themaat E."/>
            <person name="Ma L.-J."/>
            <person name="Vaillancourt L.J."/>
        </authorList>
    </citation>
    <scope>NUCLEOTIDE SEQUENCE [LARGE SCALE GENOMIC DNA]</scope>
    <source>
        <strain evidence="2">IMI 349063</strain>
    </source>
</reference>
<evidence type="ECO:0000313" key="1">
    <source>
        <dbReference type="EMBL" id="CCF44068.1"/>
    </source>
</evidence>
<dbReference type="AlphaFoldDB" id="H1VV09"/>